<feature type="repeat" description="ANK" evidence="3">
    <location>
        <begin position="198"/>
        <end position="230"/>
    </location>
</feature>
<name>A0ABD2XPA2_9HYME</name>
<dbReference type="EMBL" id="JBJJXI010000015">
    <property type="protein sequence ID" value="KAL3407167.1"/>
    <property type="molecule type" value="Genomic_DNA"/>
</dbReference>
<dbReference type="AlphaFoldDB" id="A0ABD2XPA2"/>
<dbReference type="PANTHER" id="PTHR46680">
    <property type="entry name" value="NF-KAPPA-B INHIBITOR ALPHA"/>
    <property type="match status" value="1"/>
</dbReference>
<keyword evidence="5" id="KW-1185">Reference proteome</keyword>
<dbReference type="SUPFAM" id="SSF48403">
    <property type="entry name" value="Ankyrin repeat"/>
    <property type="match status" value="2"/>
</dbReference>
<sequence>MFSGDESFQGRAGEHVALLNQEKLEKLKSLREKIDWEVKENRSKFLRKIHPVIKDWKIGLPDLRGVFQRGEIDRLLLESVDVIISTRYSKYFRQGERFIKFVALTGYKDEPETDKDGKLILRRATPLHHAARGWFFNKDTVMRELFKIYHRCDANYTDENDLTHFHVACKYGYADVVRKFLEVGQDPNLVARNSGVNTLDPPLHLALQHENWEIVELLLRNGSDPNLANVDGYTALHVACRNCSRDLLSMLLRTCDEVGRPVNVDAPDKWGNTPLHQALTFCTNDIFIMLLRHGADPNVGNEEGSTSLHKICQKQEDDDALLVTFFQISELLDRTVEVDALDKLGNAPLHLALRYGNKKVAIFLLLSGADPNLTNLEGQTPLHIICQENAFQQEYAFARSFFKACHDNDRRVRVDALDKSGNTPLHVALSRGRKDLAQVLLTNGANPNLANRQGSTALHVICKCNYNDDSAMMLFDLTDARHKPIRVDARDKLYQTPLELAVASLLPNVLDALLDNGADLSRFVFPATRYFDKRLQSGPSESRHDFKLRQAAGILIIVERLEKEGYELSPSQTKMMMKLFIKQGLGEKSVALERSWLHDERFKKRAKKIMITQKLSIYHLVQLRPRVAAKRVTHKRYVELARSRELSKLPRGSRDACALHLCEKLARPFFLDWALDRFYELIHKRLPAEICEMVLDDMSNKDLYHIYLAGTNQS</sequence>
<keyword evidence="1" id="KW-0677">Repeat</keyword>
<dbReference type="PROSITE" id="PS50088">
    <property type="entry name" value="ANK_REPEAT"/>
    <property type="match status" value="5"/>
</dbReference>
<keyword evidence="2 3" id="KW-0040">ANK repeat</keyword>
<reference evidence="4 5" key="1">
    <citation type="journal article" date="2024" name="bioRxiv">
        <title>A reference genome for Trichogramma kaykai: A tiny desert-dwelling parasitoid wasp with competing sex-ratio distorters.</title>
        <authorList>
            <person name="Culotta J."/>
            <person name="Lindsey A.R."/>
        </authorList>
    </citation>
    <scope>NUCLEOTIDE SEQUENCE [LARGE SCALE GENOMIC DNA]</scope>
    <source>
        <strain evidence="4 5">KSX58</strain>
    </source>
</reference>
<evidence type="ECO:0000313" key="4">
    <source>
        <dbReference type="EMBL" id="KAL3407167.1"/>
    </source>
</evidence>
<feature type="repeat" description="ANK" evidence="3">
    <location>
        <begin position="344"/>
        <end position="376"/>
    </location>
</feature>
<gene>
    <name evidence="4" type="ORF">TKK_000710</name>
</gene>
<feature type="repeat" description="ANK" evidence="3">
    <location>
        <begin position="160"/>
        <end position="192"/>
    </location>
</feature>
<dbReference type="PROSITE" id="PS50297">
    <property type="entry name" value="ANK_REP_REGION"/>
    <property type="match status" value="4"/>
</dbReference>
<dbReference type="SMART" id="SM00248">
    <property type="entry name" value="ANK"/>
    <property type="match status" value="9"/>
</dbReference>
<evidence type="ECO:0000256" key="1">
    <source>
        <dbReference type="ARBA" id="ARBA00022737"/>
    </source>
</evidence>
<comment type="caution">
    <text evidence="4">The sequence shown here is derived from an EMBL/GenBank/DDBJ whole genome shotgun (WGS) entry which is preliminary data.</text>
</comment>
<dbReference type="Proteomes" id="UP001627154">
    <property type="component" value="Unassembled WGS sequence"/>
</dbReference>
<dbReference type="Gene3D" id="1.25.40.20">
    <property type="entry name" value="Ankyrin repeat-containing domain"/>
    <property type="match status" value="3"/>
</dbReference>
<evidence type="ECO:0000256" key="2">
    <source>
        <dbReference type="ARBA" id="ARBA00023043"/>
    </source>
</evidence>
<dbReference type="InterPro" id="IPR036770">
    <property type="entry name" value="Ankyrin_rpt-contain_sf"/>
</dbReference>
<dbReference type="InterPro" id="IPR051070">
    <property type="entry name" value="NF-kappa-B_inhibitor"/>
</dbReference>
<protein>
    <submittedName>
        <fullName evidence="4">Uncharacterized protein</fullName>
    </submittedName>
</protein>
<evidence type="ECO:0000256" key="3">
    <source>
        <dbReference type="PROSITE-ProRule" id="PRU00023"/>
    </source>
</evidence>
<evidence type="ECO:0000313" key="5">
    <source>
        <dbReference type="Proteomes" id="UP001627154"/>
    </source>
</evidence>
<feature type="repeat" description="ANK" evidence="3">
    <location>
        <begin position="420"/>
        <end position="452"/>
    </location>
</feature>
<dbReference type="PANTHER" id="PTHR46680:SF3">
    <property type="entry name" value="NF-KAPPA-B INHIBITOR CACTUS"/>
    <property type="match status" value="1"/>
</dbReference>
<proteinExistence type="predicted"/>
<dbReference type="InterPro" id="IPR002110">
    <property type="entry name" value="Ankyrin_rpt"/>
</dbReference>
<accession>A0ABD2XPA2</accession>
<organism evidence="4 5">
    <name type="scientific">Trichogramma kaykai</name>
    <dbReference type="NCBI Taxonomy" id="54128"/>
    <lineage>
        <taxon>Eukaryota</taxon>
        <taxon>Metazoa</taxon>
        <taxon>Ecdysozoa</taxon>
        <taxon>Arthropoda</taxon>
        <taxon>Hexapoda</taxon>
        <taxon>Insecta</taxon>
        <taxon>Pterygota</taxon>
        <taxon>Neoptera</taxon>
        <taxon>Endopterygota</taxon>
        <taxon>Hymenoptera</taxon>
        <taxon>Apocrita</taxon>
        <taxon>Proctotrupomorpha</taxon>
        <taxon>Chalcidoidea</taxon>
        <taxon>Trichogrammatidae</taxon>
        <taxon>Trichogramma</taxon>
    </lineage>
</organism>
<feature type="repeat" description="ANK" evidence="3">
    <location>
        <begin position="270"/>
        <end position="302"/>
    </location>
</feature>
<dbReference type="Pfam" id="PF12796">
    <property type="entry name" value="Ank_2"/>
    <property type="match status" value="3"/>
</dbReference>